<keyword evidence="1" id="KW-0812">Transmembrane</keyword>
<feature type="transmembrane region" description="Helical" evidence="1">
    <location>
        <begin position="52"/>
        <end position="71"/>
    </location>
</feature>
<organism evidence="2 3">
    <name type="scientific">Halobellus clavatus</name>
    <dbReference type="NCBI Taxonomy" id="660517"/>
    <lineage>
        <taxon>Archaea</taxon>
        <taxon>Methanobacteriati</taxon>
        <taxon>Methanobacteriota</taxon>
        <taxon>Stenosarchaea group</taxon>
        <taxon>Halobacteria</taxon>
        <taxon>Halobacteriales</taxon>
        <taxon>Haloferacaceae</taxon>
        <taxon>Halobellus</taxon>
    </lineage>
</organism>
<evidence type="ECO:0000256" key="1">
    <source>
        <dbReference type="SAM" id="Phobius"/>
    </source>
</evidence>
<dbReference type="Pfam" id="PF26071">
    <property type="entry name" value="DUF8028"/>
    <property type="match status" value="1"/>
</dbReference>
<gene>
    <name evidence="2" type="ORF">SAMN04487946_11074</name>
</gene>
<keyword evidence="1" id="KW-1133">Transmembrane helix</keyword>
<sequence>MLDFSVRIGADGRLGYGWRTAGSAARATAFWSAVTFRLLYLPMLVVGLQSTTWWLVFTALLVAHVITLLAGRTHKQ</sequence>
<accession>A0A1H3IPC8</accession>
<feature type="transmembrane region" description="Helical" evidence="1">
    <location>
        <begin position="21"/>
        <end position="40"/>
    </location>
</feature>
<evidence type="ECO:0000313" key="2">
    <source>
        <dbReference type="EMBL" id="SDY28684.1"/>
    </source>
</evidence>
<proteinExistence type="predicted"/>
<dbReference type="Proteomes" id="UP000199170">
    <property type="component" value="Unassembled WGS sequence"/>
</dbReference>
<dbReference type="EMBL" id="FNPB01000010">
    <property type="protein sequence ID" value="SDY28684.1"/>
    <property type="molecule type" value="Genomic_DNA"/>
</dbReference>
<keyword evidence="1" id="KW-0472">Membrane</keyword>
<name>A0A1H3IPC8_9EURY</name>
<evidence type="ECO:0000313" key="3">
    <source>
        <dbReference type="Proteomes" id="UP000199170"/>
    </source>
</evidence>
<dbReference type="RefSeq" id="WP_089768324.1">
    <property type="nucleotide sequence ID" value="NZ_FNPB01000010.1"/>
</dbReference>
<dbReference type="InterPro" id="IPR058341">
    <property type="entry name" value="DUF8028"/>
</dbReference>
<dbReference type="AlphaFoldDB" id="A0A1H3IPC8"/>
<keyword evidence="3" id="KW-1185">Reference proteome</keyword>
<protein>
    <submittedName>
        <fullName evidence="2">Uncharacterized protein</fullName>
    </submittedName>
</protein>
<reference evidence="3" key="1">
    <citation type="submission" date="2016-10" db="EMBL/GenBank/DDBJ databases">
        <authorList>
            <person name="Varghese N."/>
            <person name="Submissions S."/>
        </authorList>
    </citation>
    <scope>NUCLEOTIDE SEQUENCE [LARGE SCALE GENOMIC DNA]</scope>
    <source>
        <strain evidence="3">CGMCC 1.10118</strain>
    </source>
</reference>